<organism evidence="3 4">
    <name type="scientific">Mycobacterium ulcerans subsp. shinshuense</name>
    <dbReference type="NCBI Taxonomy" id="1124626"/>
    <lineage>
        <taxon>Bacteria</taxon>
        <taxon>Bacillati</taxon>
        <taxon>Actinomycetota</taxon>
        <taxon>Actinomycetes</taxon>
        <taxon>Mycobacteriales</taxon>
        <taxon>Mycobacteriaceae</taxon>
        <taxon>Mycobacterium</taxon>
        <taxon>Mycobacterium ulcerans group</taxon>
    </lineage>
</organism>
<feature type="signal peptide" evidence="2">
    <location>
        <begin position="1"/>
        <end position="29"/>
    </location>
</feature>
<feature type="compositionally biased region" description="Pro residues" evidence="1">
    <location>
        <begin position="214"/>
        <end position="225"/>
    </location>
</feature>
<keyword evidence="2" id="KW-0732">Signal</keyword>
<dbReference type="EMBL" id="AP017624">
    <property type="protein sequence ID" value="BAV40428.1"/>
    <property type="molecule type" value="Genomic_DNA"/>
</dbReference>
<feature type="compositionally biased region" description="Pro residues" evidence="1">
    <location>
        <begin position="233"/>
        <end position="245"/>
    </location>
</feature>
<feature type="region of interest" description="Disordered" evidence="1">
    <location>
        <begin position="127"/>
        <end position="276"/>
    </location>
</feature>
<evidence type="ECO:0000256" key="2">
    <source>
        <dbReference type="SAM" id="SignalP"/>
    </source>
</evidence>
<proteinExistence type="predicted"/>
<evidence type="ECO:0000313" key="4">
    <source>
        <dbReference type="Proteomes" id="UP000218067"/>
    </source>
</evidence>
<evidence type="ECO:0000256" key="1">
    <source>
        <dbReference type="SAM" id="MobiDB-lite"/>
    </source>
</evidence>
<evidence type="ECO:0000313" key="3">
    <source>
        <dbReference type="EMBL" id="BAV40428.1"/>
    </source>
</evidence>
<sequence>MASTWSLSKGLAAVVVTSAAAFGLCPRAAADPAAPQPNPNPQLPGLPALAQLSPIIQQAAGNPEQATQLLMAAAQAFAHNPAAPTESRNVASSVNQFVQEPVNPAPGSPPLGVPAPAAAPVEVASPASAPVPHVPAPGAEPGTLAHLPAGIDPAHAAGPAPVAAPAGAPPASAPAPAAAAPASAPGTAPAPAAAPGPAPAAPAPAPAAAAAAPAPAPAPAAPPAAPVAAPMAAPAPVPAPAPAAAPAPEAAAPAPAPAPAPAAAPGFGPDAPPTQDFMYPSIGTNCLADGSNIIATALSVAGPATIPTPGPGPGQTAYVFTAVGTPGPAEVQRLPLNVTWVNLTTGKSGSVTLKPRSDINPEGPTTLTGIADTGSGSIMSTIFGQVTTKERQCQFMPTIGSTVVP</sequence>
<feature type="chain" id="PRO_5038530695" evidence="2">
    <location>
        <begin position="30"/>
        <end position="405"/>
    </location>
</feature>
<gene>
    <name evidence="3" type="ORF">SHTP_1129</name>
</gene>
<name>A0A1B4Y042_MYCUL</name>
<feature type="compositionally biased region" description="Pro residues" evidence="1">
    <location>
        <begin position="192"/>
        <end position="205"/>
    </location>
</feature>
<feature type="compositionally biased region" description="Low complexity" evidence="1">
    <location>
        <begin position="127"/>
        <end position="142"/>
    </location>
</feature>
<protein>
    <submittedName>
        <fullName evidence="3">Conserved hypothetical secreted protein</fullName>
    </submittedName>
</protein>
<dbReference type="Proteomes" id="UP000218067">
    <property type="component" value="Chromosome"/>
</dbReference>
<accession>A0A1B4Y042</accession>
<dbReference type="AlphaFoldDB" id="A0A1B4Y042"/>
<feature type="compositionally biased region" description="Low complexity" evidence="1">
    <location>
        <begin position="174"/>
        <end position="191"/>
    </location>
</feature>
<feature type="compositionally biased region" description="Low complexity" evidence="1">
    <location>
        <begin position="153"/>
        <end position="166"/>
    </location>
</feature>
<reference evidence="3 4" key="1">
    <citation type="submission" date="2016-08" db="EMBL/GenBank/DDBJ databases">
        <title>Complete genome sequence of Mycobacterium shinshuense, a subspecies of M. ulcerans.</title>
        <authorList>
            <person name="Yoshida M."/>
            <person name="Ogura Y."/>
            <person name="Hayashi T."/>
            <person name="Hoshino Y."/>
        </authorList>
    </citation>
    <scope>NUCLEOTIDE SEQUENCE [LARGE SCALE GENOMIC DNA]</scope>
    <source>
        <strain evidence="4">ATCC 33728</strain>
    </source>
</reference>